<gene>
    <name evidence="5" type="primary">LOC112687608</name>
</gene>
<evidence type="ECO:0000256" key="2">
    <source>
        <dbReference type="SAM" id="SignalP"/>
    </source>
</evidence>
<reference evidence="5" key="1">
    <citation type="submission" date="2025-08" db="UniProtKB">
        <authorList>
            <consortium name="RefSeq"/>
        </authorList>
    </citation>
    <scope>IDENTIFICATION</scope>
    <source>
        <tissue evidence="5">Whole body</tissue>
    </source>
</reference>
<sequence>MIINNNNTMFLKVLLFCLVTYGYGRPSTNEESDEISRDAKKDKYFQHDNVGELPERQTESSTAENVLDRLKSLARLRMADTQRPSAATDTFSREELEALRELLDRNLRKYQNYDAYSANGRKRPANDPYTGQIVQKPQNTGHQSVTGNRQDGHDHSNNNENGDDEMKRVESQQMPIRRKIIRRTVFAMPLGRSGVGNDMNRLYGGDADDLGRINWSSPWADYFPILIKDPLQTMMNSFSEIIEYGPAADICKRAEPTGGSGRGARTSRSAVRPATLKRSRRNTGSAAVEEKGVLNHVRPYKPHGHHTSTTTEAPKLYHWTTDRQAAEHNGDMGPQIKRLVVRRGGVAIAGPGGIATAGSGGTAIVGPGGSAYSSKDTASGATADAQQPSGISMAGHGPQMVQAPLGYYAPYPQQQQQYNGGFGRSVDGGGTAVLSADGATYTFPAASRGLTAAGRWTGGDGDARPYAASTAREIVLPDGAKLIATGPIVYYNPEPLSRKKSRKGKKGGAKSRRDQ</sequence>
<keyword evidence="4" id="KW-1185">Reference proteome</keyword>
<protein>
    <submittedName>
        <fullName evidence="5">Uncharacterized protein LOC112687608 isoform X1</fullName>
    </submittedName>
</protein>
<feature type="compositionally biased region" description="Basic residues" evidence="1">
    <location>
        <begin position="498"/>
        <end position="515"/>
    </location>
</feature>
<feature type="signal peptide" evidence="2">
    <location>
        <begin position="1"/>
        <end position="24"/>
    </location>
</feature>
<evidence type="ECO:0000256" key="1">
    <source>
        <dbReference type="SAM" id="MobiDB-lite"/>
    </source>
</evidence>
<name>A0A8B8G0S2_9HEMI</name>
<dbReference type="AlphaFoldDB" id="A0A8B8G0S2"/>
<organism evidence="4 5">
    <name type="scientific">Sipha flava</name>
    <name type="common">yellow sugarcane aphid</name>
    <dbReference type="NCBI Taxonomy" id="143950"/>
    <lineage>
        <taxon>Eukaryota</taxon>
        <taxon>Metazoa</taxon>
        <taxon>Ecdysozoa</taxon>
        <taxon>Arthropoda</taxon>
        <taxon>Hexapoda</taxon>
        <taxon>Insecta</taxon>
        <taxon>Pterygota</taxon>
        <taxon>Neoptera</taxon>
        <taxon>Paraneoptera</taxon>
        <taxon>Hemiptera</taxon>
        <taxon>Sternorrhyncha</taxon>
        <taxon>Aphidomorpha</taxon>
        <taxon>Aphidoidea</taxon>
        <taxon>Aphididae</taxon>
        <taxon>Sipha</taxon>
    </lineage>
</organism>
<feature type="domain" description="DUF4774" evidence="3">
    <location>
        <begin position="338"/>
        <end position="374"/>
    </location>
</feature>
<feature type="region of interest" description="Disordered" evidence="1">
    <location>
        <begin position="255"/>
        <end position="290"/>
    </location>
</feature>
<feature type="region of interest" description="Disordered" evidence="1">
    <location>
        <begin position="370"/>
        <end position="396"/>
    </location>
</feature>
<feature type="compositionally biased region" description="Polar residues" evidence="1">
    <location>
        <begin position="132"/>
        <end position="149"/>
    </location>
</feature>
<feature type="chain" id="PRO_5034085125" evidence="2">
    <location>
        <begin position="25"/>
        <end position="515"/>
    </location>
</feature>
<evidence type="ECO:0000313" key="5">
    <source>
        <dbReference type="RefSeq" id="XP_025416191.1"/>
    </source>
</evidence>
<evidence type="ECO:0000259" key="3">
    <source>
        <dbReference type="Pfam" id="PF15999"/>
    </source>
</evidence>
<dbReference type="Pfam" id="PF15999">
    <property type="entry name" value="DUF4774"/>
    <property type="match status" value="1"/>
</dbReference>
<proteinExistence type="predicted"/>
<feature type="compositionally biased region" description="Polar residues" evidence="1">
    <location>
        <begin position="371"/>
        <end position="390"/>
    </location>
</feature>
<dbReference type="InterPro" id="IPR031942">
    <property type="entry name" value="DUF4774"/>
</dbReference>
<feature type="region of interest" description="Disordered" evidence="1">
    <location>
        <begin position="114"/>
        <end position="173"/>
    </location>
</feature>
<dbReference type="RefSeq" id="XP_025416191.1">
    <property type="nucleotide sequence ID" value="XM_025560406.1"/>
</dbReference>
<dbReference type="Proteomes" id="UP000694846">
    <property type="component" value="Unplaced"/>
</dbReference>
<dbReference type="OrthoDB" id="8194084at2759"/>
<accession>A0A8B8G0S2</accession>
<evidence type="ECO:0000313" key="4">
    <source>
        <dbReference type="Proteomes" id="UP000694846"/>
    </source>
</evidence>
<feature type="region of interest" description="Disordered" evidence="1">
    <location>
        <begin position="491"/>
        <end position="515"/>
    </location>
</feature>
<keyword evidence="2" id="KW-0732">Signal</keyword>
<dbReference type="GeneID" id="112687608"/>